<comment type="subcellular location">
    <subcellularLocation>
        <location evidence="1">Cell membrane</location>
        <topology evidence="1">Multi-pass membrane protein</topology>
    </subcellularLocation>
</comment>
<evidence type="ECO:0000256" key="1">
    <source>
        <dbReference type="ARBA" id="ARBA00004651"/>
    </source>
</evidence>
<dbReference type="RefSeq" id="WP_091101139.1">
    <property type="nucleotide sequence ID" value="NZ_FNXE01000038.1"/>
</dbReference>
<feature type="transmembrane region" description="Helical" evidence="6">
    <location>
        <begin position="215"/>
        <end position="234"/>
    </location>
</feature>
<dbReference type="EMBL" id="FNXE01000038">
    <property type="protein sequence ID" value="SEH95403.1"/>
    <property type="molecule type" value="Genomic_DNA"/>
</dbReference>
<evidence type="ECO:0000313" key="7">
    <source>
        <dbReference type="EMBL" id="SEH95403.1"/>
    </source>
</evidence>
<accession>A0A1H6M2F2</accession>
<gene>
    <name evidence="7" type="ORF">SAMN02927937_02356</name>
</gene>
<feature type="transmembrane region" description="Helical" evidence="6">
    <location>
        <begin position="180"/>
        <end position="203"/>
    </location>
</feature>
<dbReference type="NCBIfam" id="TIGR00765">
    <property type="entry name" value="yihY_not_rbn"/>
    <property type="match status" value="1"/>
</dbReference>
<organism evidence="7 8">
    <name type="scientific">Paenimyroides marinum</name>
    <dbReference type="NCBI Taxonomy" id="1159016"/>
    <lineage>
        <taxon>Bacteria</taxon>
        <taxon>Pseudomonadati</taxon>
        <taxon>Bacteroidota</taxon>
        <taxon>Flavobacteriia</taxon>
        <taxon>Flavobacteriales</taxon>
        <taxon>Flavobacteriaceae</taxon>
        <taxon>Paenimyroides</taxon>
    </lineage>
</organism>
<dbReference type="InterPro" id="IPR017039">
    <property type="entry name" value="Virul_fac_BrkB"/>
</dbReference>
<proteinExistence type="predicted"/>
<protein>
    <submittedName>
        <fullName evidence="7">Membrane protein</fullName>
    </submittedName>
</protein>
<dbReference type="STRING" id="1159016.SAMN02927937_02356"/>
<dbReference type="GO" id="GO:0005886">
    <property type="term" value="C:plasma membrane"/>
    <property type="evidence" value="ECO:0007669"/>
    <property type="project" value="UniProtKB-SubCell"/>
</dbReference>
<keyword evidence="5 6" id="KW-0472">Membrane</keyword>
<dbReference type="OrthoDB" id="9797028at2"/>
<evidence type="ECO:0000256" key="3">
    <source>
        <dbReference type="ARBA" id="ARBA00022692"/>
    </source>
</evidence>
<feature type="transmembrane region" description="Helical" evidence="6">
    <location>
        <begin position="136"/>
        <end position="160"/>
    </location>
</feature>
<dbReference type="PANTHER" id="PTHR30213">
    <property type="entry name" value="INNER MEMBRANE PROTEIN YHJD"/>
    <property type="match status" value="1"/>
</dbReference>
<keyword evidence="2" id="KW-1003">Cell membrane</keyword>
<feature type="transmembrane region" description="Helical" evidence="6">
    <location>
        <begin position="95"/>
        <end position="115"/>
    </location>
</feature>
<name>A0A1H6M2F2_9FLAO</name>
<dbReference type="Pfam" id="PF03631">
    <property type="entry name" value="Virul_fac_BrkB"/>
    <property type="match status" value="1"/>
</dbReference>
<evidence type="ECO:0000256" key="5">
    <source>
        <dbReference type="ARBA" id="ARBA00023136"/>
    </source>
</evidence>
<evidence type="ECO:0000256" key="2">
    <source>
        <dbReference type="ARBA" id="ARBA00022475"/>
    </source>
</evidence>
<feature type="transmembrane region" description="Helical" evidence="6">
    <location>
        <begin position="246"/>
        <end position="273"/>
    </location>
</feature>
<keyword evidence="3 6" id="KW-0812">Transmembrane</keyword>
<sequence length="319" mass="35773">MIKEKFKGIFNLFKISVNEFLDDNCIKFSASLSYYTIFSIPPLAILIISLAGYFFGEEAVRGEFFSQIQGLVGERAALQIQDAIKNIKLSDNLNIATLIGGITLLFSASGIFAEIQSSINYIWELKPKPKKGFMRFIVNRLLSFSMIGALGFVLLVSLIVNSVIDYLYDQLNNFFHGDTVFIASLINTAVIAIIITLIFGFIFKTLPDGKLRWKETAVGSGFTAILFMIGKWAIGVYLGSSDKMDLYGAAGSVLIILVWVYYSAIILYFGAVFTKNYSEMYGKPIEPNDYTMRVIYKEEEVKYAKTDEEINKKLDSNQG</sequence>
<feature type="transmembrane region" description="Helical" evidence="6">
    <location>
        <begin position="34"/>
        <end position="55"/>
    </location>
</feature>
<dbReference type="Proteomes" id="UP000199634">
    <property type="component" value="Unassembled WGS sequence"/>
</dbReference>
<keyword evidence="8" id="KW-1185">Reference proteome</keyword>
<dbReference type="PANTHER" id="PTHR30213:SF1">
    <property type="entry name" value="INNER MEMBRANE PROTEIN YHJD"/>
    <property type="match status" value="1"/>
</dbReference>
<evidence type="ECO:0000313" key="8">
    <source>
        <dbReference type="Proteomes" id="UP000199634"/>
    </source>
</evidence>
<reference evidence="7 8" key="1">
    <citation type="submission" date="2016-10" db="EMBL/GenBank/DDBJ databases">
        <authorList>
            <person name="de Groot N.N."/>
        </authorList>
    </citation>
    <scope>NUCLEOTIDE SEQUENCE [LARGE SCALE GENOMIC DNA]</scope>
    <source>
        <strain evidence="7 8">CGMCC 1.10825</strain>
    </source>
</reference>
<keyword evidence="4 6" id="KW-1133">Transmembrane helix</keyword>
<dbReference type="PIRSF" id="PIRSF035875">
    <property type="entry name" value="RNase_BN"/>
    <property type="match status" value="1"/>
</dbReference>
<evidence type="ECO:0000256" key="4">
    <source>
        <dbReference type="ARBA" id="ARBA00022989"/>
    </source>
</evidence>
<evidence type="ECO:0000256" key="6">
    <source>
        <dbReference type="SAM" id="Phobius"/>
    </source>
</evidence>
<dbReference type="AlphaFoldDB" id="A0A1H6M2F2"/>